<evidence type="ECO:0000256" key="4">
    <source>
        <dbReference type="ARBA" id="ARBA00022692"/>
    </source>
</evidence>
<dbReference type="GO" id="GO:0055085">
    <property type="term" value="P:transmembrane transport"/>
    <property type="evidence" value="ECO:0007669"/>
    <property type="project" value="InterPro"/>
</dbReference>
<dbReference type="InterPro" id="IPR000515">
    <property type="entry name" value="MetI-like"/>
</dbReference>
<evidence type="ECO:0000313" key="10">
    <source>
        <dbReference type="Proteomes" id="UP000253034"/>
    </source>
</evidence>
<dbReference type="GO" id="GO:0005886">
    <property type="term" value="C:plasma membrane"/>
    <property type="evidence" value="ECO:0007669"/>
    <property type="project" value="UniProtKB-SubCell"/>
</dbReference>
<dbReference type="SUPFAM" id="SSF161098">
    <property type="entry name" value="MetI-like"/>
    <property type="match status" value="1"/>
</dbReference>
<dbReference type="PANTHER" id="PTHR43744:SF9">
    <property type="entry name" value="POLYGALACTURONAN_RHAMNOGALACTURONAN TRANSPORT SYSTEM PERMEASE PROTEIN YTCP"/>
    <property type="match status" value="1"/>
</dbReference>
<evidence type="ECO:0000256" key="3">
    <source>
        <dbReference type="ARBA" id="ARBA00022475"/>
    </source>
</evidence>
<keyword evidence="3" id="KW-1003">Cell membrane</keyword>
<evidence type="ECO:0000256" key="6">
    <source>
        <dbReference type="ARBA" id="ARBA00023136"/>
    </source>
</evidence>
<evidence type="ECO:0000259" key="8">
    <source>
        <dbReference type="PROSITE" id="PS50928"/>
    </source>
</evidence>
<feature type="transmembrane region" description="Helical" evidence="7">
    <location>
        <begin position="113"/>
        <end position="133"/>
    </location>
</feature>
<dbReference type="Pfam" id="PF00528">
    <property type="entry name" value="BPD_transp_1"/>
    <property type="match status" value="1"/>
</dbReference>
<dbReference type="PROSITE" id="PS50928">
    <property type="entry name" value="ABC_TM1"/>
    <property type="match status" value="1"/>
</dbReference>
<feature type="transmembrane region" description="Helical" evidence="7">
    <location>
        <begin position="77"/>
        <end position="101"/>
    </location>
</feature>
<dbReference type="Gene3D" id="1.10.3720.10">
    <property type="entry name" value="MetI-like"/>
    <property type="match status" value="1"/>
</dbReference>
<organism evidence="9 10">
    <name type="scientific">Anaerobacterium chartisolvens</name>
    <dbReference type="NCBI Taxonomy" id="1297424"/>
    <lineage>
        <taxon>Bacteria</taxon>
        <taxon>Bacillati</taxon>
        <taxon>Bacillota</taxon>
        <taxon>Clostridia</taxon>
        <taxon>Eubacteriales</taxon>
        <taxon>Oscillospiraceae</taxon>
        <taxon>Anaerobacterium</taxon>
    </lineage>
</organism>
<dbReference type="Proteomes" id="UP000253034">
    <property type="component" value="Unassembled WGS sequence"/>
</dbReference>
<feature type="transmembrane region" description="Helical" evidence="7">
    <location>
        <begin position="263"/>
        <end position="282"/>
    </location>
</feature>
<comment type="similarity">
    <text evidence="7">Belongs to the binding-protein-dependent transport system permease family.</text>
</comment>
<feature type="transmembrane region" description="Helical" evidence="7">
    <location>
        <begin position="20"/>
        <end position="42"/>
    </location>
</feature>
<evidence type="ECO:0000313" key="9">
    <source>
        <dbReference type="EMBL" id="RCX08496.1"/>
    </source>
</evidence>
<keyword evidence="2 7" id="KW-0813">Transport</keyword>
<evidence type="ECO:0000256" key="5">
    <source>
        <dbReference type="ARBA" id="ARBA00022989"/>
    </source>
</evidence>
<keyword evidence="5 7" id="KW-1133">Transmembrane helix</keyword>
<accession>A0A369AJN9</accession>
<reference evidence="9 10" key="1">
    <citation type="submission" date="2018-07" db="EMBL/GenBank/DDBJ databases">
        <title>Genomic Encyclopedia of Type Strains, Phase IV (KMG-IV): sequencing the most valuable type-strain genomes for metagenomic binning, comparative biology and taxonomic classification.</title>
        <authorList>
            <person name="Goeker M."/>
        </authorList>
    </citation>
    <scope>NUCLEOTIDE SEQUENCE [LARGE SCALE GENOMIC DNA]</scope>
    <source>
        <strain evidence="9 10">DSM 27016</strain>
    </source>
</reference>
<dbReference type="InterPro" id="IPR035906">
    <property type="entry name" value="MetI-like_sf"/>
</dbReference>
<keyword evidence="10" id="KW-1185">Reference proteome</keyword>
<keyword evidence="6 7" id="KW-0472">Membrane</keyword>
<feature type="transmembrane region" description="Helical" evidence="7">
    <location>
        <begin position="186"/>
        <end position="208"/>
    </location>
</feature>
<name>A0A369AJN9_9FIRM</name>
<dbReference type="RefSeq" id="WP_114300186.1">
    <property type="nucleotide sequence ID" value="NZ_QPJT01000042.1"/>
</dbReference>
<keyword evidence="4 7" id="KW-0812">Transmembrane</keyword>
<gene>
    <name evidence="9" type="ORF">DFR58_14211</name>
</gene>
<comment type="subcellular location">
    <subcellularLocation>
        <location evidence="1 7">Cell membrane</location>
        <topology evidence="1 7">Multi-pass membrane protein</topology>
    </subcellularLocation>
</comment>
<protein>
    <submittedName>
        <fullName evidence="9">Carbohydrate ABC transporter membrane protein 2 (CUT1 family)</fullName>
    </submittedName>
</protein>
<dbReference type="AlphaFoldDB" id="A0A369AJN9"/>
<dbReference type="EMBL" id="QPJT01000042">
    <property type="protein sequence ID" value="RCX08496.1"/>
    <property type="molecule type" value="Genomic_DNA"/>
</dbReference>
<dbReference type="PANTHER" id="PTHR43744">
    <property type="entry name" value="ABC TRANSPORTER PERMEASE PROTEIN MG189-RELATED-RELATED"/>
    <property type="match status" value="1"/>
</dbReference>
<proteinExistence type="inferred from homology"/>
<feature type="transmembrane region" description="Helical" evidence="7">
    <location>
        <begin position="145"/>
        <end position="165"/>
    </location>
</feature>
<evidence type="ECO:0000256" key="1">
    <source>
        <dbReference type="ARBA" id="ARBA00004651"/>
    </source>
</evidence>
<feature type="domain" description="ABC transmembrane type-1" evidence="8">
    <location>
        <begin position="78"/>
        <end position="276"/>
    </location>
</feature>
<comment type="caution">
    <text evidence="9">The sequence shown here is derived from an EMBL/GenBank/DDBJ whole genome shotgun (WGS) entry which is preliminary data.</text>
</comment>
<evidence type="ECO:0000256" key="2">
    <source>
        <dbReference type="ARBA" id="ARBA00022448"/>
    </source>
</evidence>
<dbReference type="CDD" id="cd06261">
    <property type="entry name" value="TM_PBP2"/>
    <property type="match status" value="1"/>
</dbReference>
<sequence length="297" mass="33318">MRFLNTRQSISENAFELINIFIMLIICFLTLYPIWYCIVNSFNDGADAMMGGIYWWPRMFSIDNYKAVFADTSILKAFAVTILRTVIGTALAVYFTAMVSYALSKKELAGRKIYMMIGSITLFFSGGLIPFFILIKKIGLYDNFLVFIIPSMFYFFNAIIFIAFFKELPSALEESAKIDGANDVVIFIKIIIPLSTPVLATIAIYVGVYHWNDYFAGVIFIKSMDLQPIQTFLYKIIAENTSGQMMGRAAGSINQGAVTSQSIKLATMVATTFPIVCVYPFLQKYFVKGILLGSVKG</sequence>
<evidence type="ECO:0000256" key="7">
    <source>
        <dbReference type="RuleBase" id="RU363032"/>
    </source>
</evidence>
<dbReference type="OrthoDB" id="157184at2"/>